<protein>
    <submittedName>
        <fullName evidence="1">Uncharacterized protein</fullName>
    </submittedName>
</protein>
<dbReference type="AlphaFoldDB" id="A0A5B7F716"/>
<reference evidence="1 2" key="1">
    <citation type="submission" date="2019-05" db="EMBL/GenBank/DDBJ databases">
        <title>Another draft genome of Portunus trituberculatus and its Hox gene families provides insights of decapod evolution.</title>
        <authorList>
            <person name="Jeong J.-H."/>
            <person name="Song I."/>
            <person name="Kim S."/>
            <person name="Choi T."/>
            <person name="Kim D."/>
            <person name="Ryu S."/>
            <person name="Kim W."/>
        </authorList>
    </citation>
    <scope>NUCLEOTIDE SEQUENCE [LARGE SCALE GENOMIC DNA]</scope>
    <source>
        <tissue evidence="1">Muscle</tissue>
    </source>
</reference>
<name>A0A5B7F716_PORTR</name>
<organism evidence="1 2">
    <name type="scientific">Portunus trituberculatus</name>
    <name type="common">Swimming crab</name>
    <name type="synonym">Neptunus trituberculatus</name>
    <dbReference type="NCBI Taxonomy" id="210409"/>
    <lineage>
        <taxon>Eukaryota</taxon>
        <taxon>Metazoa</taxon>
        <taxon>Ecdysozoa</taxon>
        <taxon>Arthropoda</taxon>
        <taxon>Crustacea</taxon>
        <taxon>Multicrustacea</taxon>
        <taxon>Malacostraca</taxon>
        <taxon>Eumalacostraca</taxon>
        <taxon>Eucarida</taxon>
        <taxon>Decapoda</taxon>
        <taxon>Pleocyemata</taxon>
        <taxon>Brachyura</taxon>
        <taxon>Eubrachyura</taxon>
        <taxon>Portunoidea</taxon>
        <taxon>Portunidae</taxon>
        <taxon>Portuninae</taxon>
        <taxon>Portunus</taxon>
    </lineage>
</organism>
<keyword evidence="2" id="KW-1185">Reference proteome</keyword>
<proteinExistence type="predicted"/>
<gene>
    <name evidence="1" type="ORF">E2C01_036575</name>
</gene>
<evidence type="ECO:0000313" key="2">
    <source>
        <dbReference type="Proteomes" id="UP000324222"/>
    </source>
</evidence>
<evidence type="ECO:0000313" key="1">
    <source>
        <dbReference type="EMBL" id="MPC42941.1"/>
    </source>
</evidence>
<dbReference type="Proteomes" id="UP000324222">
    <property type="component" value="Unassembled WGS sequence"/>
</dbReference>
<sequence>MCTSLTSPGHRLPYLCFRSQTPDGRDATLDEAASKYHHLDNLLAHASQFDRKHLLAASALHSVDLAFNHPNE</sequence>
<dbReference type="EMBL" id="VSRR010005618">
    <property type="protein sequence ID" value="MPC42941.1"/>
    <property type="molecule type" value="Genomic_DNA"/>
</dbReference>
<accession>A0A5B7F716</accession>
<comment type="caution">
    <text evidence="1">The sequence shown here is derived from an EMBL/GenBank/DDBJ whole genome shotgun (WGS) entry which is preliminary data.</text>
</comment>